<dbReference type="EMBL" id="GL732540">
    <property type="protein sequence ID" value="EFX82164.1"/>
    <property type="molecule type" value="Genomic_DNA"/>
</dbReference>
<gene>
    <name evidence="2" type="ORF">DAPPUDRAFT_241304</name>
</gene>
<dbReference type="HOGENOM" id="CLU_866724_0_0_1"/>
<dbReference type="PhylomeDB" id="E9GDX7"/>
<evidence type="ECO:0000313" key="3">
    <source>
        <dbReference type="Proteomes" id="UP000000305"/>
    </source>
</evidence>
<keyword evidence="3" id="KW-1185">Reference proteome</keyword>
<dbReference type="AlphaFoldDB" id="E9GDX7"/>
<evidence type="ECO:0000313" key="2">
    <source>
        <dbReference type="EMBL" id="EFX82164.1"/>
    </source>
</evidence>
<dbReference type="InParanoid" id="E9GDX7"/>
<name>E9GDX7_DAPPU</name>
<reference evidence="2 3" key="1">
    <citation type="journal article" date="2011" name="Science">
        <title>The ecoresponsive genome of Daphnia pulex.</title>
        <authorList>
            <person name="Colbourne J.K."/>
            <person name="Pfrender M.E."/>
            <person name="Gilbert D."/>
            <person name="Thomas W.K."/>
            <person name="Tucker A."/>
            <person name="Oakley T.H."/>
            <person name="Tokishita S."/>
            <person name="Aerts A."/>
            <person name="Arnold G.J."/>
            <person name="Basu M.K."/>
            <person name="Bauer D.J."/>
            <person name="Caceres C.E."/>
            <person name="Carmel L."/>
            <person name="Casola C."/>
            <person name="Choi J.H."/>
            <person name="Detter J.C."/>
            <person name="Dong Q."/>
            <person name="Dusheyko S."/>
            <person name="Eads B.D."/>
            <person name="Frohlich T."/>
            <person name="Geiler-Samerotte K.A."/>
            <person name="Gerlach D."/>
            <person name="Hatcher P."/>
            <person name="Jogdeo S."/>
            <person name="Krijgsveld J."/>
            <person name="Kriventseva E.V."/>
            <person name="Kultz D."/>
            <person name="Laforsch C."/>
            <person name="Lindquist E."/>
            <person name="Lopez J."/>
            <person name="Manak J.R."/>
            <person name="Muller J."/>
            <person name="Pangilinan J."/>
            <person name="Patwardhan R.P."/>
            <person name="Pitluck S."/>
            <person name="Pritham E.J."/>
            <person name="Rechtsteiner A."/>
            <person name="Rho M."/>
            <person name="Rogozin I.B."/>
            <person name="Sakarya O."/>
            <person name="Salamov A."/>
            <person name="Schaack S."/>
            <person name="Shapiro H."/>
            <person name="Shiga Y."/>
            <person name="Skalitzky C."/>
            <person name="Smith Z."/>
            <person name="Souvorov A."/>
            <person name="Sung W."/>
            <person name="Tang Z."/>
            <person name="Tsuchiya D."/>
            <person name="Tu H."/>
            <person name="Vos H."/>
            <person name="Wang M."/>
            <person name="Wolf Y.I."/>
            <person name="Yamagata H."/>
            <person name="Yamada T."/>
            <person name="Ye Y."/>
            <person name="Shaw J.R."/>
            <person name="Andrews J."/>
            <person name="Crease T.J."/>
            <person name="Tang H."/>
            <person name="Lucas S.M."/>
            <person name="Robertson H.M."/>
            <person name="Bork P."/>
            <person name="Koonin E.V."/>
            <person name="Zdobnov E.M."/>
            <person name="Grigoriev I.V."/>
            <person name="Lynch M."/>
            <person name="Boore J.L."/>
        </authorList>
    </citation>
    <scope>NUCLEOTIDE SEQUENCE [LARGE SCALE GENOMIC DNA]</scope>
</reference>
<keyword evidence="1" id="KW-0732">Signal</keyword>
<organism evidence="2 3">
    <name type="scientific">Daphnia pulex</name>
    <name type="common">Water flea</name>
    <dbReference type="NCBI Taxonomy" id="6669"/>
    <lineage>
        <taxon>Eukaryota</taxon>
        <taxon>Metazoa</taxon>
        <taxon>Ecdysozoa</taxon>
        <taxon>Arthropoda</taxon>
        <taxon>Crustacea</taxon>
        <taxon>Branchiopoda</taxon>
        <taxon>Diplostraca</taxon>
        <taxon>Cladocera</taxon>
        <taxon>Anomopoda</taxon>
        <taxon>Daphniidae</taxon>
        <taxon>Daphnia</taxon>
    </lineage>
</organism>
<dbReference type="OrthoDB" id="6369005at2759"/>
<feature type="chain" id="PRO_5003240245" evidence="1">
    <location>
        <begin position="21"/>
        <end position="321"/>
    </location>
</feature>
<dbReference type="KEGG" id="dpx:DAPPUDRAFT_241304"/>
<evidence type="ECO:0000256" key="1">
    <source>
        <dbReference type="SAM" id="SignalP"/>
    </source>
</evidence>
<protein>
    <submittedName>
        <fullName evidence="2">Uncharacterized protein</fullName>
    </submittedName>
</protein>
<accession>E9GDX7</accession>
<feature type="signal peptide" evidence="1">
    <location>
        <begin position="1"/>
        <end position="20"/>
    </location>
</feature>
<proteinExistence type="predicted"/>
<sequence>MKSILISIVILMMWIDPSVCIWGKAKSSSNNNKAVMSSGEIPAEHRSGKSSDDMFVMLDDQAAEYEGSIEGGETLISNGTTEEEERLFNKFPLHVFLKKKHPFVTLSTMTKTSTVTAVITSSTVGLCAQLVNVTGPCRLRKGLWVDEPIVLSFDDEMDSIDDTLLSPSQTSKMETTAVPEPIAQISDEIAGRNDESQILDNNRRISVRSGSVIHSSKNDEESRDNSEQVNEGRFGFFGLKNKLKKKVKLVTVVTTTAVTVTSTSTYYKTVSTKSFFIQVCTPSPFPFNVCDGRKKRQVEIESPSWPSIKSQIKIIVATITP</sequence>
<dbReference type="Proteomes" id="UP000000305">
    <property type="component" value="Unassembled WGS sequence"/>
</dbReference>